<evidence type="ECO:0000313" key="2">
    <source>
        <dbReference type="Proteomes" id="UP000593591"/>
    </source>
</evidence>
<protein>
    <submittedName>
        <fullName evidence="1">Uncharacterized protein</fullName>
    </submittedName>
</protein>
<dbReference type="EMBL" id="CP031517">
    <property type="protein sequence ID" value="QOS39745.1"/>
    <property type="molecule type" value="Genomic_DNA"/>
</dbReference>
<sequence>MSKEKDISVFATISQSMPGNFEIDDNDRNHLEDDVRKMLKDNVRALSMIQPLIKKGTSETFRNSSGSLYEFLVDNEICIHCPSKLSKCPKKRVGYLLHPVYDKDRDEIKNELRECQYQQEKEKALSLIEPCYNSKEAIYKAMDKTLSFLREPGNSSKMMDTTKLITEVAKTALSFDKEKKYKGYHIRSINSQTLDRDVMMAITYIYTKGNIRVGYINCYKFFAGLVDKDWIVQDEAKRVYQKMIHVPVLMLENLNNIPQVNDEILMTYLYGLLQERVKAGKITYCTTSTSISAKNLIYSKLRNLACGNEASKLADMIFEEKAIKDFDVRP</sequence>
<dbReference type="AlphaFoldDB" id="A0A7M1XL39"/>
<dbReference type="KEGG" id="trc:DYE49_04405"/>
<evidence type="ECO:0000313" key="1">
    <source>
        <dbReference type="EMBL" id="QOS39745.1"/>
    </source>
</evidence>
<dbReference type="Proteomes" id="UP000593591">
    <property type="component" value="Chromosome"/>
</dbReference>
<dbReference type="Gene3D" id="3.40.50.300">
    <property type="entry name" value="P-loop containing nucleotide triphosphate hydrolases"/>
    <property type="match status" value="1"/>
</dbReference>
<accession>A0A7M1XL39</accession>
<dbReference type="InterPro" id="IPR027417">
    <property type="entry name" value="P-loop_NTPase"/>
</dbReference>
<organism evidence="1 2">
    <name type="scientific">Treponema rectale</name>
    <dbReference type="NCBI Taxonomy" id="744512"/>
    <lineage>
        <taxon>Bacteria</taxon>
        <taxon>Pseudomonadati</taxon>
        <taxon>Spirochaetota</taxon>
        <taxon>Spirochaetia</taxon>
        <taxon>Spirochaetales</taxon>
        <taxon>Treponemataceae</taxon>
        <taxon>Treponema</taxon>
    </lineage>
</organism>
<proteinExistence type="predicted"/>
<name>A0A7M1XL39_9SPIR</name>
<reference evidence="1 2" key="1">
    <citation type="submission" date="2018-08" db="EMBL/GenBank/DDBJ databases">
        <title>The first complete genome of Treponema rectale (CHPAT), a commensal spirochete of the bovine rectum.</title>
        <authorList>
            <person name="Staton G.J."/>
            <person name="Clegg S.R."/>
            <person name="Carter S.D."/>
            <person name="Radford A.D."/>
            <person name="Darby A."/>
            <person name="Hall N."/>
            <person name="Birtles R.J."/>
            <person name="Evans N.J."/>
        </authorList>
    </citation>
    <scope>NUCLEOTIDE SEQUENCE [LARGE SCALE GENOMIC DNA]</scope>
    <source>
        <strain evidence="1 2">CHPA</strain>
    </source>
</reference>
<gene>
    <name evidence="1" type="ORF">DYE49_04405</name>
</gene>